<evidence type="ECO:0008006" key="4">
    <source>
        <dbReference type="Google" id="ProtNLM"/>
    </source>
</evidence>
<keyword evidence="3" id="KW-1185">Reference proteome</keyword>
<keyword evidence="1" id="KW-1133">Transmembrane helix</keyword>
<organism evidence="2 3">
    <name type="scientific">Fibrivirga algicola</name>
    <dbReference type="NCBI Taxonomy" id="2950420"/>
    <lineage>
        <taxon>Bacteria</taxon>
        <taxon>Pseudomonadati</taxon>
        <taxon>Bacteroidota</taxon>
        <taxon>Cytophagia</taxon>
        <taxon>Cytophagales</taxon>
        <taxon>Spirosomataceae</taxon>
        <taxon>Fibrivirga</taxon>
    </lineage>
</organism>
<evidence type="ECO:0000313" key="2">
    <source>
        <dbReference type="EMBL" id="NID10987.1"/>
    </source>
</evidence>
<reference evidence="3" key="1">
    <citation type="submission" date="2019-09" db="EMBL/GenBank/DDBJ databases">
        <authorList>
            <person name="Jung D.-H."/>
        </authorList>
    </citation>
    <scope>NUCLEOTIDE SEQUENCE [LARGE SCALE GENOMIC DNA]</scope>
    <source>
        <strain evidence="3">JA-25</strain>
    </source>
</reference>
<feature type="transmembrane region" description="Helical" evidence="1">
    <location>
        <begin position="42"/>
        <end position="63"/>
    </location>
</feature>
<proteinExistence type="predicted"/>
<dbReference type="Proteomes" id="UP000606008">
    <property type="component" value="Unassembled WGS sequence"/>
</dbReference>
<name>A0ABX0QIV0_9BACT</name>
<gene>
    <name evidence="2" type="ORF">F7231_12480</name>
</gene>
<feature type="transmembrane region" description="Helical" evidence="1">
    <location>
        <begin position="12"/>
        <end position="30"/>
    </location>
</feature>
<evidence type="ECO:0000313" key="3">
    <source>
        <dbReference type="Proteomes" id="UP000606008"/>
    </source>
</evidence>
<dbReference type="RefSeq" id="WP_166692137.1">
    <property type="nucleotide sequence ID" value="NZ_WAEL01000004.1"/>
</dbReference>
<keyword evidence="1" id="KW-0472">Membrane</keyword>
<evidence type="ECO:0000256" key="1">
    <source>
        <dbReference type="SAM" id="Phobius"/>
    </source>
</evidence>
<comment type="caution">
    <text evidence="2">The sequence shown here is derived from an EMBL/GenBank/DDBJ whole genome shotgun (WGS) entry which is preliminary data.</text>
</comment>
<accession>A0ABX0QIV0</accession>
<protein>
    <recommendedName>
        <fullName evidence="4">Bacterial Pleckstrin homology domain-containing protein</fullName>
    </recommendedName>
</protein>
<keyword evidence="1" id="KW-0812">Transmembrane</keyword>
<reference evidence="3" key="2">
    <citation type="submission" date="2023-07" db="EMBL/GenBank/DDBJ databases">
        <authorList>
            <person name="Jung D.-H."/>
        </authorList>
    </citation>
    <scope>NUCLEOTIDE SEQUENCE [LARGE SCALE GENOMIC DNA]</scope>
    <source>
        <strain evidence="3">JA-25</strain>
    </source>
</reference>
<dbReference type="EMBL" id="WAEL01000004">
    <property type="protein sequence ID" value="NID10987.1"/>
    <property type="molecule type" value="Genomic_DNA"/>
</dbReference>
<sequence>MYTEVQQNKTRWVLLVLSVAALTIFFSYLYNRFAPVDPNPSFTIVLYLSAGLIYLLGVSFMLFQRLETRLDKEGVHFKAPLSWAKWQHIGWHEIDRIFVREYALFGEYPKGMMGLRQGPGGFAYAPQYGLFGLQIEKKTGGSILLGTQRPDELKAFLLNRSIANPVSPA</sequence>